<feature type="region of interest" description="Disordered" evidence="1">
    <location>
        <begin position="1039"/>
        <end position="1063"/>
    </location>
</feature>
<feature type="region of interest" description="Disordered" evidence="1">
    <location>
        <begin position="647"/>
        <end position="668"/>
    </location>
</feature>
<dbReference type="CDD" id="cd18808">
    <property type="entry name" value="SF1_C_Upf1"/>
    <property type="match status" value="1"/>
</dbReference>
<evidence type="ECO:0000256" key="1">
    <source>
        <dbReference type="SAM" id="MobiDB-lite"/>
    </source>
</evidence>
<dbReference type="PANTHER" id="PTHR10887:SF495">
    <property type="entry name" value="HELICASE SENATAXIN ISOFORM X1-RELATED"/>
    <property type="match status" value="1"/>
</dbReference>
<dbReference type="Gene3D" id="3.40.50.300">
    <property type="entry name" value="P-loop containing nucleotide triphosphate hydrolases"/>
    <property type="match status" value="2"/>
</dbReference>
<evidence type="ECO:0000259" key="2">
    <source>
        <dbReference type="Pfam" id="PF13086"/>
    </source>
</evidence>
<reference evidence="4" key="1">
    <citation type="submission" date="2021-01" db="EMBL/GenBank/DDBJ databases">
        <authorList>
            <person name="Kaushik A."/>
        </authorList>
    </citation>
    <scope>NUCLEOTIDE SEQUENCE</scope>
    <source>
        <strain evidence="4">AG4-RS23</strain>
    </source>
</reference>
<feature type="compositionally biased region" description="Basic and acidic residues" evidence="1">
    <location>
        <begin position="243"/>
        <end position="258"/>
    </location>
</feature>
<evidence type="ECO:0000313" key="4">
    <source>
        <dbReference type="EMBL" id="CAE6532016.1"/>
    </source>
</evidence>
<dbReference type="InterPro" id="IPR045055">
    <property type="entry name" value="DNA2/NAM7-like"/>
</dbReference>
<evidence type="ECO:0000313" key="5">
    <source>
        <dbReference type="Proteomes" id="UP000663861"/>
    </source>
</evidence>
<feature type="region of interest" description="Disordered" evidence="1">
    <location>
        <begin position="434"/>
        <end position="461"/>
    </location>
</feature>
<dbReference type="EMBL" id="CAJMWY010004436">
    <property type="protein sequence ID" value="CAE6532016.1"/>
    <property type="molecule type" value="Genomic_DNA"/>
</dbReference>
<dbReference type="InterPro" id="IPR027417">
    <property type="entry name" value="P-loop_NTPase"/>
</dbReference>
<protein>
    <submittedName>
        <fullName evidence="4">Uncharacterized protein</fullName>
    </submittedName>
</protein>
<organism evidence="4 5">
    <name type="scientific">Rhizoctonia solani</name>
    <dbReference type="NCBI Taxonomy" id="456999"/>
    <lineage>
        <taxon>Eukaryota</taxon>
        <taxon>Fungi</taxon>
        <taxon>Dikarya</taxon>
        <taxon>Basidiomycota</taxon>
        <taxon>Agaricomycotina</taxon>
        <taxon>Agaricomycetes</taxon>
        <taxon>Cantharellales</taxon>
        <taxon>Ceratobasidiaceae</taxon>
        <taxon>Rhizoctonia</taxon>
    </lineage>
</organism>
<feature type="compositionally biased region" description="Basic residues" evidence="1">
    <location>
        <begin position="114"/>
        <end position="124"/>
    </location>
</feature>
<feature type="domain" description="DNA2/NAM7 helicase helicase" evidence="2">
    <location>
        <begin position="635"/>
        <end position="705"/>
    </location>
</feature>
<proteinExistence type="predicted"/>
<feature type="compositionally biased region" description="Basic and acidic residues" evidence="1">
    <location>
        <begin position="192"/>
        <end position="217"/>
    </location>
</feature>
<dbReference type="InterPro" id="IPR041679">
    <property type="entry name" value="DNA2/NAM7-like_C"/>
</dbReference>
<sequence length="1063" mass="120215">MASDTFTIELDLIDKNSLEKIEVLAVDRSILRDQHIAFILDSLPAQTEARIDQQSVKSYIGIDLFYGKDHNVKGLVFVSRSRALVVRIPDNTAQTSAARYEKKLLEIPEDKPKPTPRTKGRRPIKTTPERTYYERLRQLLDLNLVAFGMAQISLTLWDTLRERVEGINLSTAIAKPEAPPPRAIPDPNSSVKENESNKNNGSDDRRSQGKGGREGRGGHRGRGAKGDRGNGRGRGGGGGGRNNGDKSKEHKSGSEKPPKTITIELPEDKEECWDRPIMSPGQVVRIIYPKVSPMDINAVFVGQEEESNMMERVAEAISRGWVAYIVANHDNFNLRIQDAPVIKPSRLNDEELTFFSKSMVAAWIVMGEGETDRPIEREDMKAGRKNEIVSQSHKKRIRASKHQEIRVRFKDGEQKTFYAKPVFGNAKAVKLTENELTSEEDTPKNNHRNENDIPKGKKNGHRRHVFKDLVGGADEFNMGSFDDEETAAIEQALFDMENVDSFKIFGRAQLTMSEQSRDLFILRLLEGRGALRGPEYQDCEFIRRIWFPTPAQTTRGKQREIENAKKIGKVEEKGRFDWVDDSWGDETDEEEAARALKNKVPESELIDYDTEDSDIGGDFKAHIVEKMVPKLKGKINESQEKVIGRVTAPNPKGRTRATLVHGPPGTGKTSTITGAAIRLVNSGEHVWIVAQSNVGIGNVAGKLLDIEFTDFILIVSEEYFVWSEAQYRELRPYLVRTTQLKMLAKRFQGKRLVLCTLAALSNPLVENLVMYQHVPLKHLIIDEASQIDMTSQFMHLFFKHRYALKNICWFGDPKQLPPYGWSESVKINDIFQVEHLQANSKLMDTSYRLPVPLAKFISKNVYNGQLKESPFHKVKEPTDAILFIDTPKGIEEGEVGGTSSLNRVEAEVVVRIAELYYNKESAPGESYEFDIITPYDAQRRLVEGMLKARGINKEVYNVDSFQGREADYIITTLTKTTFSSFLTSVNRLNVLLTRCKKGLVVVTQKEFVRRTGGLLLRLWWEYENDNIWTDAKDVMNGYVDLPGSPAPNERPEGESEEEESESE</sequence>
<dbReference type="InterPro" id="IPR047187">
    <property type="entry name" value="SF1_C_Upf1"/>
</dbReference>
<feature type="domain" description="DNA2/NAM7 helicase-like C-terminal" evidence="3">
    <location>
        <begin position="837"/>
        <end position="1005"/>
    </location>
</feature>
<dbReference type="Pfam" id="PF13086">
    <property type="entry name" value="AAA_11"/>
    <property type="match status" value="1"/>
</dbReference>
<dbReference type="AlphaFoldDB" id="A0A8H3HPX8"/>
<evidence type="ECO:0000259" key="3">
    <source>
        <dbReference type="Pfam" id="PF13087"/>
    </source>
</evidence>
<dbReference type="Pfam" id="PF13087">
    <property type="entry name" value="AAA_12"/>
    <property type="match status" value="1"/>
</dbReference>
<feature type="region of interest" description="Disordered" evidence="1">
    <location>
        <begin position="175"/>
        <end position="267"/>
    </location>
</feature>
<dbReference type="SUPFAM" id="SSF52540">
    <property type="entry name" value="P-loop containing nucleoside triphosphate hydrolases"/>
    <property type="match status" value="1"/>
</dbReference>
<dbReference type="PANTHER" id="PTHR10887">
    <property type="entry name" value="DNA2/NAM7 HELICASE FAMILY"/>
    <property type="match status" value="1"/>
</dbReference>
<comment type="caution">
    <text evidence="4">The sequence shown here is derived from an EMBL/GenBank/DDBJ whole genome shotgun (WGS) entry which is preliminary data.</text>
</comment>
<name>A0A8H3HPX8_9AGAM</name>
<feature type="compositionally biased region" description="Gly residues" evidence="1">
    <location>
        <begin position="232"/>
        <end position="242"/>
    </location>
</feature>
<dbReference type="InterPro" id="IPR041677">
    <property type="entry name" value="DNA2/NAM7_AAA_11"/>
</dbReference>
<dbReference type="GO" id="GO:0004386">
    <property type="term" value="F:helicase activity"/>
    <property type="evidence" value="ECO:0007669"/>
    <property type="project" value="InterPro"/>
</dbReference>
<feature type="region of interest" description="Disordered" evidence="1">
    <location>
        <begin position="106"/>
        <end position="129"/>
    </location>
</feature>
<feature type="compositionally biased region" description="Acidic residues" evidence="1">
    <location>
        <begin position="1054"/>
        <end position="1063"/>
    </location>
</feature>
<accession>A0A8H3HPX8</accession>
<gene>
    <name evidence="4" type="ORF">RDB_LOCUS176255</name>
</gene>
<dbReference type="Proteomes" id="UP000663861">
    <property type="component" value="Unassembled WGS sequence"/>
</dbReference>
<feature type="compositionally biased region" description="Basic and acidic residues" evidence="1">
    <location>
        <begin position="441"/>
        <end position="455"/>
    </location>
</feature>